<protein>
    <submittedName>
        <fullName evidence="1">Uncharacterized protein</fullName>
    </submittedName>
</protein>
<gene>
    <name evidence="1" type="ORF">E2C01_062635</name>
</gene>
<reference evidence="1 2" key="1">
    <citation type="submission" date="2019-05" db="EMBL/GenBank/DDBJ databases">
        <title>Another draft genome of Portunus trituberculatus and its Hox gene families provides insights of decapod evolution.</title>
        <authorList>
            <person name="Jeong J.-H."/>
            <person name="Song I."/>
            <person name="Kim S."/>
            <person name="Choi T."/>
            <person name="Kim D."/>
            <person name="Ryu S."/>
            <person name="Kim W."/>
        </authorList>
    </citation>
    <scope>NUCLEOTIDE SEQUENCE [LARGE SCALE GENOMIC DNA]</scope>
    <source>
        <tissue evidence="1">Muscle</tissue>
    </source>
</reference>
<keyword evidence="2" id="KW-1185">Reference proteome</keyword>
<sequence>MRPSSEGVKYSCCGVAKRLRTQDMLSHKLYLHERNKKQRLCVLSDGSSDGGCSCSALQQHTISSLDIPQPTPSQSFVVGILSTLRPITTATQN</sequence>
<organism evidence="1 2">
    <name type="scientific">Portunus trituberculatus</name>
    <name type="common">Swimming crab</name>
    <name type="synonym">Neptunus trituberculatus</name>
    <dbReference type="NCBI Taxonomy" id="210409"/>
    <lineage>
        <taxon>Eukaryota</taxon>
        <taxon>Metazoa</taxon>
        <taxon>Ecdysozoa</taxon>
        <taxon>Arthropoda</taxon>
        <taxon>Crustacea</taxon>
        <taxon>Multicrustacea</taxon>
        <taxon>Malacostraca</taxon>
        <taxon>Eumalacostraca</taxon>
        <taxon>Eucarida</taxon>
        <taxon>Decapoda</taxon>
        <taxon>Pleocyemata</taxon>
        <taxon>Brachyura</taxon>
        <taxon>Eubrachyura</taxon>
        <taxon>Portunoidea</taxon>
        <taxon>Portunidae</taxon>
        <taxon>Portuninae</taxon>
        <taxon>Portunus</taxon>
    </lineage>
</organism>
<accession>A0A5B7HE77</accession>
<comment type="caution">
    <text evidence="1">The sequence shown here is derived from an EMBL/GenBank/DDBJ whole genome shotgun (WGS) entry which is preliminary data.</text>
</comment>
<evidence type="ECO:0000313" key="1">
    <source>
        <dbReference type="EMBL" id="MPC68433.1"/>
    </source>
</evidence>
<proteinExistence type="predicted"/>
<dbReference type="Proteomes" id="UP000324222">
    <property type="component" value="Unassembled WGS sequence"/>
</dbReference>
<dbReference type="EMBL" id="VSRR010027835">
    <property type="protein sequence ID" value="MPC68433.1"/>
    <property type="molecule type" value="Genomic_DNA"/>
</dbReference>
<dbReference type="AlphaFoldDB" id="A0A5B7HE77"/>
<name>A0A5B7HE77_PORTR</name>
<evidence type="ECO:0000313" key="2">
    <source>
        <dbReference type="Proteomes" id="UP000324222"/>
    </source>
</evidence>